<proteinExistence type="predicted"/>
<gene>
    <name evidence="1" type="ORF">LEP1GSC035_3281</name>
</gene>
<protein>
    <submittedName>
        <fullName evidence="1">Uncharacterized protein</fullName>
    </submittedName>
</protein>
<sequence length="41" mass="4647">MKLKAIYCITFPAYNLLIRAGSPIRLSMATGFSYSEFMLNI</sequence>
<evidence type="ECO:0000313" key="1">
    <source>
        <dbReference type="EMBL" id="EMN01630.1"/>
    </source>
</evidence>
<accession>A0ABN0J3T1</accession>
<evidence type="ECO:0000313" key="2">
    <source>
        <dbReference type="Proteomes" id="UP000012099"/>
    </source>
</evidence>
<comment type="caution">
    <text evidence="1">The sequence shown here is derived from an EMBL/GenBank/DDBJ whole genome shotgun (WGS) entry which is preliminary data.</text>
</comment>
<reference evidence="1 2" key="1">
    <citation type="submission" date="2013-01" db="EMBL/GenBank/DDBJ databases">
        <authorList>
            <person name="Harkins D.M."/>
            <person name="Durkin A.S."/>
            <person name="Brinkac L.M."/>
            <person name="Haft D.H."/>
            <person name="Selengut J.D."/>
            <person name="Sanka R."/>
            <person name="DePew J."/>
            <person name="Purushe J."/>
            <person name="Whelen A.C."/>
            <person name="Vinetz J.M."/>
            <person name="Sutton G.G."/>
            <person name="Nierman W.C."/>
            <person name="Fouts D.E."/>
        </authorList>
    </citation>
    <scope>NUCLEOTIDE SEQUENCE [LARGE SCALE GENOMIC DNA]</scope>
    <source>
        <strain evidence="1 2">2007001578</strain>
    </source>
</reference>
<name>A0ABN0J3T1_9LEPT</name>
<organism evidence="1 2">
    <name type="scientific">Leptospira noguchii str. 2007001578</name>
    <dbReference type="NCBI Taxonomy" id="1049974"/>
    <lineage>
        <taxon>Bacteria</taxon>
        <taxon>Pseudomonadati</taxon>
        <taxon>Spirochaetota</taxon>
        <taxon>Spirochaetia</taxon>
        <taxon>Leptospirales</taxon>
        <taxon>Leptospiraceae</taxon>
        <taxon>Leptospira</taxon>
    </lineage>
</organism>
<dbReference type="EMBL" id="AHMH02000049">
    <property type="protein sequence ID" value="EMN01630.1"/>
    <property type="molecule type" value="Genomic_DNA"/>
</dbReference>
<keyword evidence="2" id="KW-1185">Reference proteome</keyword>
<dbReference type="Proteomes" id="UP000012099">
    <property type="component" value="Unassembled WGS sequence"/>
</dbReference>